<feature type="compositionally biased region" description="Acidic residues" evidence="1">
    <location>
        <begin position="207"/>
        <end position="220"/>
    </location>
</feature>
<accession>A0ABR4PUN8</accession>
<evidence type="ECO:0000313" key="2">
    <source>
        <dbReference type="EMBL" id="KAL3426956.1"/>
    </source>
</evidence>
<organism evidence="2 3">
    <name type="scientific">Phlyctema vagabunda</name>
    <dbReference type="NCBI Taxonomy" id="108571"/>
    <lineage>
        <taxon>Eukaryota</taxon>
        <taxon>Fungi</taxon>
        <taxon>Dikarya</taxon>
        <taxon>Ascomycota</taxon>
        <taxon>Pezizomycotina</taxon>
        <taxon>Leotiomycetes</taxon>
        <taxon>Helotiales</taxon>
        <taxon>Dermateaceae</taxon>
        <taxon>Phlyctema</taxon>
    </lineage>
</organism>
<feature type="compositionally biased region" description="Polar residues" evidence="1">
    <location>
        <begin position="108"/>
        <end position="118"/>
    </location>
</feature>
<keyword evidence="3" id="KW-1185">Reference proteome</keyword>
<name>A0ABR4PUN8_9HELO</name>
<feature type="region of interest" description="Disordered" evidence="1">
    <location>
        <begin position="1"/>
        <end position="37"/>
    </location>
</feature>
<feature type="compositionally biased region" description="Polar residues" evidence="1">
    <location>
        <begin position="85"/>
        <end position="94"/>
    </location>
</feature>
<dbReference type="Proteomes" id="UP001629113">
    <property type="component" value="Unassembled WGS sequence"/>
</dbReference>
<protein>
    <submittedName>
        <fullName evidence="2">Uncharacterized protein</fullName>
    </submittedName>
</protein>
<sequence>MSGNNAQRAPSRRVRKTKKDEPPVSEEPTPTPGTALNIVGKVSRNFWGPSYRATEEDMQNAVAESRRYWSDRLDQINAAEPKPPMTSQDATTASAPLDSGKSCYPTESIITPQSSPEATSKKRKSDSSEQSELASPAFKRVKGSAQIRQTEHFEIFEDDPPVMSGQATEETSELGRVRGWNPINTPSIGQVTSYDDDVDQENQPPRDEEEFDEVDEEDIDPWYWICNSMDGLI</sequence>
<gene>
    <name evidence="2" type="ORF">PVAG01_00465</name>
</gene>
<evidence type="ECO:0000256" key="1">
    <source>
        <dbReference type="SAM" id="MobiDB-lite"/>
    </source>
</evidence>
<comment type="caution">
    <text evidence="2">The sequence shown here is derived from an EMBL/GenBank/DDBJ whole genome shotgun (WGS) entry which is preliminary data.</text>
</comment>
<feature type="region of interest" description="Disordered" evidence="1">
    <location>
        <begin position="73"/>
        <end position="220"/>
    </location>
</feature>
<proteinExistence type="predicted"/>
<dbReference type="EMBL" id="JBFCZG010000001">
    <property type="protein sequence ID" value="KAL3426956.1"/>
    <property type="molecule type" value="Genomic_DNA"/>
</dbReference>
<feature type="compositionally biased region" description="Polar residues" evidence="1">
    <location>
        <begin position="182"/>
        <end position="193"/>
    </location>
</feature>
<evidence type="ECO:0000313" key="3">
    <source>
        <dbReference type="Proteomes" id="UP001629113"/>
    </source>
</evidence>
<reference evidence="2 3" key="1">
    <citation type="submission" date="2024-06" db="EMBL/GenBank/DDBJ databases">
        <title>Complete genome of Phlyctema vagabunda strain 19-DSS-EL-015.</title>
        <authorList>
            <person name="Fiorenzani C."/>
        </authorList>
    </citation>
    <scope>NUCLEOTIDE SEQUENCE [LARGE SCALE GENOMIC DNA]</scope>
    <source>
        <strain evidence="2 3">19-DSS-EL-015</strain>
    </source>
</reference>